<reference evidence="2 3" key="1">
    <citation type="submission" date="2020-04" db="EMBL/GenBank/DDBJ databases">
        <authorList>
            <person name="Klaysubun C."/>
            <person name="Duangmal K."/>
            <person name="Lipun K."/>
        </authorList>
    </citation>
    <scope>NUCLEOTIDE SEQUENCE [LARGE SCALE GENOMIC DNA]</scope>
    <source>
        <strain evidence="2 3">DSM 45300</strain>
    </source>
</reference>
<dbReference type="AlphaFoldDB" id="A0A848DE56"/>
<accession>A0A848DE56</accession>
<keyword evidence="3" id="KW-1185">Reference proteome</keyword>
<feature type="transmembrane region" description="Helical" evidence="1">
    <location>
        <begin position="29"/>
        <end position="50"/>
    </location>
</feature>
<dbReference type="RefSeq" id="WP_169410345.1">
    <property type="nucleotide sequence ID" value="NZ_JAAXKZ010000009.1"/>
</dbReference>
<protein>
    <submittedName>
        <fullName evidence="2">Uncharacterized protein</fullName>
    </submittedName>
</protein>
<organism evidence="2 3">
    <name type="scientific">Pseudonocardia bannensis</name>
    <dbReference type="NCBI Taxonomy" id="630973"/>
    <lineage>
        <taxon>Bacteria</taxon>
        <taxon>Bacillati</taxon>
        <taxon>Actinomycetota</taxon>
        <taxon>Actinomycetes</taxon>
        <taxon>Pseudonocardiales</taxon>
        <taxon>Pseudonocardiaceae</taxon>
        <taxon>Pseudonocardia</taxon>
    </lineage>
</organism>
<comment type="caution">
    <text evidence="2">The sequence shown here is derived from an EMBL/GenBank/DDBJ whole genome shotgun (WGS) entry which is preliminary data.</text>
</comment>
<evidence type="ECO:0000313" key="2">
    <source>
        <dbReference type="EMBL" id="NMH90851.1"/>
    </source>
</evidence>
<dbReference type="EMBL" id="JAAXKZ010000009">
    <property type="protein sequence ID" value="NMH90851.1"/>
    <property type="molecule type" value="Genomic_DNA"/>
</dbReference>
<keyword evidence="1" id="KW-0472">Membrane</keyword>
<sequence>MLTLRIWLAAATAATLVTAAGFAFSWGLPFFGVVLAVLAVFALVDITWVLRRRGDHRNR</sequence>
<keyword evidence="1" id="KW-1133">Transmembrane helix</keyword>
<name>A0A848DE56_9PSEU</name>
<keyword evidence="1" id="KW-0812">Transmembrane</keyword>
<gene>
    <name evidence="2" type="ORF">HF519_04475</name>
</gene>
<evidence type="ECO:0000313" key="3">
    <source>
        <dbReference type="Proteomes" id="UP000586918"/>
    </source>
</evidence>
<dbReference type="Proteomes" id="UP000586918">
    <property type="component" value="Unassembled WGS sequence"/>
</dbReference>
<evidence type="ECO:0000256" key="1">
    <source>
        <dbReference type="SAM" id="Phobius"/>
    </source>
</evidence>
<proteinExistence type="predicted"/>